<dbReference type="Proteomes" id="UP000032266">
    <property type="component" value="Chromosome"/>
</dbReference>
<reference evidence="2 3" key="1">
    <citation type="submission" date="2014-01" db="EMBL/GenBank/DDBJ databases">
        <title>Full genme sequencing of cellulolytic bacterium Gynuella sunshinyii YC6258T gen. nov., sp. nov.</title>
        <authorList>
            <person name="Khan H."/>
            <person name="Chung E.J."/>
            <person name="Chung Y.R."/>
        </authorList>
    </citation>
    <scope>NUCLEOTIDE SEQUENCE [LARGE SCALE GENOMIC DNA]</scope>
    <source>
        <strain evidence="2 3">YC6258</strain>
    </source>
</reference>
<dbReference type="InterPro" id="IPR015797">
    <property type="entry name" value="NUDIX_hydrolase-like_dom_sf"/>
</dbReference>
<dbReference type="PANTHER" id="PTHR43736">
    <property type="entry name" value="ADP-RIBOSE PYROPHOSPHATASE"/>
    <property type="match status" value="1"/>
</dbReference>
<dbReference type="Pfam" id="PF00293">
    <property type="entry name" value="NUDIX"/>
    <property type="match status" value="1"/>
</dbReference>
<keyword evidence="3" id="KW-1185">Reference proteome</keyword>
<dbReference type="InterPro" id="IPR000086">
    <property type="entry name" value="NUDIX_hydrolase_dom"/>
</dbReference>
<dbReference type="Pfam" id="PF21906">
    <property type="entry name" value="WHD_NrtR"/>
    <property type="match status" value="1"/>
</dbReference>
<dbReference type="InterPro" id="IPR036390">
    <property type="entry name" value="WH_DNA-bd_sf"/>
</dbReference>
<feature type="domain" description="Nudix hydrolase" evidence="1">
    <location>
        <begin position="21"/>
        <end position="154"/>
    </location>
</feature>
<dbReference type="Gene3D" id="3.90.79.10">
    <property type="entry name" value="Nucleoside Triphosphate Pyrophosphohydrolase"/>
    <property type="match status" value="1"/>
</dbReference>
<dbReference type="OrthoDB" id="542521at2"/>
<sequence length="247" mass="27950">MGTYKTEREFLQHYNIHDHELPLVSVDVAIFTLLEGRLQVLLVKRGDFPHKGRWSLPGGFVNQQQDQDLSATARRKLLEKTGVDTSHLEQIATVGNHKRDPRGWSVTVLYMALIPYSPAQAIAAPVSDARWWPLEEAAEQRLAFDHNELISMARERLRSKTGYTMLPAYIIDSPFSLTQLQQAFEELLGTEVEKKSFRRRVLAADILEEVGEGLAESGRGRRAALYRPKKGGEQHAFVRVFGGVEEV</sequence>
<dbReference type="KEGG" id="gsn:YC6258_02136"/>
<evidence type="ECO:0000313" key="3">
    <source>
        <dbReference type="Proteomes" id="UP000032266"/>
    </source>
</evidence>
<dbReference type="STRING" id="1445510.YC6258_02136"/>
<proteinExistence type="predicted"/>
<dbReference type="Gene3D" id="1.10.10.10">
    <property type="entry name" value="Winged helix-like DNA-binding domain superfamily/Winged helix DNA-binding domain"/>
    <property type="match status" value="1"/>
</dbReference>
<dbReference type="PATRIC" id="fig|1445510.3.peg.2095"/>
<dbReference type="PROSITE" id="PS51462">
    <property type="entry name" value="NUDIX"/>
    <property type="match status" value="1"/>
</dbReference>
<dbReference type="CDD" id="cd18873">
    <property type="entry name" value="NUDIX_NadM_like"/>
    <property type="match status" value="1"/>
</dbReference>
<dbReference type="PANTHER" id="PTHR43736:SF4">
    <property type="entry name" value="SLR1690 PROTEIN"/>
    <property type="match status" value="1"/>
</dbReference>
<dbReference type="SUPFAM" id="SSF46785">
    <property type="entry name" value="Winged helix' DNA-binding domain"/>
    <property type="match status" value="1"/>
</dbReference>
<name>A0A0C5VUV7_9GAMM</name>
<evidence type="ECO:0000313" key="2">
    <source>
        <dbReference type="EMBL" id="AJQ94174.1"/>
    </source>
</evidence>
<accession>A0A0C5VUV7</accession>
<evidence type="ECO:0000259" key="1">
    <source>
        <dbReference type="PROSITE" id="PS51462"/>
    </source>
</evidence>
<dbReference type="SUPFAM" id="SSF55811">
    <property type="entry name" value="Nudix"/>
    <property type="match status" value="1"/>
</dbReference>
<gene>
    <name evidence="2" type="ORF">YC6258_02136</name>
</gene>
<dbReference type="GO" id="GO:0003824">
    <property type="term" value="F:catalytic activity"/>
    <property type="evidence" value="ECO:0007669"/>
    <property type="project" value="UniProtKB-ARBA"/>
</dbReference>
<dbReference type="AlphaFoldDB" id="A0A0C5VUV7"/>
<dbReference type="HOGENOM" id="CLU_037162_3_3_6"/>
<dbReference type="EMBL" id="CP007142">
    <property type="protein sequence ID" value="AJQ94174.1"/>
    <property type="molecule type" value="Genomic_DNA"/>
</dbReference>
<dbReference type="InterPro" id="IPR054105">
    <property type="entry name" value="WHD_NrtR"/>
</dbReference>
<organism evidence="2 3">
    <name type="scientific">Gynuella sunshinyii YC6258</name>
    <dbReference type="NCBI Taxonomy" id="1445510"/>
    <lineage>
        <taxon>Bacteria</taxon>
        <taxon>Pseudomonadati</taxon>
        <taxon>Pseudomonadota</taxon>
        <taxon>Gammaproteobacteria</taxon>
        <taxon>Oceanospirillales</taxon>
        <taxon>Saccharospirillaceae</taxon>
        <taxon>Gynuella</taxon>
    </lineage>
</organism>
<dbReference type="InterPro" id="IPR036388">
    <property type="entry name" value="WH-like_DNA-bd_sf"/>
</dbReference>
<protein>
    <submittedName>
        <fullName evidence="2">ADP-ribose pyrophosphatase</fullName>
    </submittedName>
</protein>